<dbReference type="Gene3D" id="2.40.50.140">
    <property type="entry name" value="Nucleic acid-binding proteins"/>
    <property type="match status" value="3"/>
</dbReference>
<dbReference type="Proteomes" id="UP000006875">
    <property type="component" value="Chromosome"/>
</dbReference>
<dbReference type="OrthoDB" id="9764149at2"/>
<dbReference type="InterPro" id="IPR011129">
    <property type="entry name" value="CSD"/>
</dbReference>
<dbReference type="RefSeq" id="WP_013388107.1">
    <property type="nucleotide sequence ID" value="NC_014632.1"/>
</dbReference>
<feature type="domain" description="RNB" evidence="10">
    <location>
        <begin position="242"/>
        <end position="570"/>
    </location>
</feature>
<evidence type="ECO:0000313" key="12">
    <source>
        <dbReference type="Proteomes" id="UP000006875"/>
    </source>
</evidence>
<evidence type="ECO:0000256" key="2">
    <source>
        <dbReference type="ARBA" id="ARBA00004496"/>
    </source>
</evidence>
<keyword evidence="12" id="KW-1185">Reference proteome</keyword>
<reference evidence="11 12" key="1">
    <citation type="journal article" date="2010" name="Stand. Genomic Sci.">
        <title>Complete genome sequence of Ilyobacter polytropus type strain (CuHbu1).</title>
        <authorList>
            <person name="Sikorski J."/>
            <person name="Chertkov O."/>
            <person name="Lapidus A."/>
            <person name="Nolan M."/>
            <person name="Lucas S."/>
            <person name="Del Rio T.G."/>
            <person name="Tice H."/>
            <person name="Cheng J.F."/>
            <person name="Tapia R."/>
            <person name="Han C."/>
            <person name="Goodwin L."/>
            <person name="Pitluck S."/>
            <person name="Liolios K."/>
            <person name="Ivanova N."/>
            <person name="Mavromatis K."/>
            <person name="Mikhailova N."/>
            <person name="Pati A."/>
            <person name="Chen A."/>
            <person name="Palaniappan K."/>
            <person name="Land M."/>
            <person name="Hauser L."/>
            <person name="Chang Y.J."/>
            <person name="Jeffries C.D."/>
            <person name="Brambilla E."/>
            <person name="Yasawong M."/>
            <person name="Rohde M."/>
            <person name="Pukall R."/>
            <person name="Spring S."/>
            <person name="Goker M."/>
            <person name="Woyke T."/>
            <person name="Bristow J."/>
            <person name="Eisen J.A."/>
            <person name="Markowitz V."/>
            <person name="Hugenholtz P."/>
            <person name="Kyrpides N.C."/>
            <person name="Klenk H.P."/>
        </authorList>
    </citation>
    <scope>NUCLEOTIDE SEQUENCE [LARGE SCALE GENOMIC DNA]</scope>
    <source>
        <strain evidence="12">ATCC 51220 / DSM 2926 / LMG 16218 / CuHBu1</strain>
    </source>
</reference>
<dbReference type="Pfam" id="PF00773">
    <property type="entry name" value="RNB"/>
    <property type="match status" value="1"/>
</dbReference>
<evidence type="ECO:0000256" key="7">
    <source>
        <dbReference type="ARBA" id="ARBA00022884"/>
    </source>
</evidence>
<dbReference type="GO" id="GO:0008859">
    <property type="term" value="F:exoribonuclease II activity"/>
    <property type="evidence" value="ECO:0007669"/>
    <property type="project" value="UniProtKB-UniRule"/>
</dbReference>
<keyword evidence="7 8" id="KW-0694">RNA-binding</keyword>
<dbReference type="InterPro" id="IPR022966">
    <property type="entry name" value="RNase_II/R_CS"/>
</dbReference>
<evidence type="ECO:0000256" key="4">
    <source>
        <dbReference type="ARBA" id="ARBA00022722"/>
    </source>
</evidence>
<evidence type="ECO:0000256" key="5">
    <source>
        <dbReference type="ARBA" id="ARBA00022801"/>
    </source>
</evidence>
<proteinExistence type="inferred from homology"/>
<keyword evidence="4 8" id="KW-0540">Nuclease</keyword>
<gene>
    <name evidence="8" type="primary">rnr</name>
    <name evidence="11" type="ordered locus">Ilyop_1669</name>
</gene>
<comment type="subcellular location">
    <subcellularLocation>
        <location evidence="2 8">Cytoplasm</location>
    </subcellularLocation>
</comment>
<evidence type="ECO:0000259" key="10">
    <source>
        <dbReference type="SMART" id="SM00955"/>
    </source>
</evidence>
<dbReference type="STRING" id="572544.Ilyop_1669"/>
<feature type="domain" description="Cold-shock" evidence="9">
    <location>
        <begin position="133"/>
        <end position="196"/>
    </location>
</feature>
<dbReference type="NCBIfam" id="TIGR00358">
    <property type="entry name" value="3_prime_RNase"/>
    <property type="match status" value="1"/>
</dbReference>
<dbReference type="InterPro" id="IPR013223">
    <property type="entry name" value="RNase_B_OB_dom"/>
</dbReference>
<comment type="catalytic activity">
    <reaction evidence="1 8">
        <text>Exonucleolytic cleavage in the 3'- to 5'-direction to yield nucleoside 5'-phosphates.</text>
        <dbReference type="EC" id="3.1.13.1"/>
    </reaction>
</comment>
<dbReference type="InterPro" id="IPR050180">
    <property type="entry name" value="RNR_Ribonuclease"/>
</dbReference>
<dbReference type="HAMAP" id="MF_01895">
    <property type="entry name" value="RNase_R"/>
    <property type="match status" value="1"/>
</dbReference>
<evidence type="ECO:0000313" key="11">
    <source>
        <dbReference type="EMBL" id="ADO83440.1"/>
    </source>
</evidence>
<dbReference type="SMART" id="SM00955">
    <property type="entry name" value="RNB"/>
    <property type="match status" value="1"/>
</dbReference>
<protein>
    <recommendedName>
        <fullName evidence="8">Ribonuclease R</fullName>
        <shortName evidence="8">RNase R</shortName>
        <ecNumber evidence="8">3.1.13.1</ecNumber>
    </recommendedName>
</protein>
<dbReference type="PANTHER" id="PTHR23355:SF9">
    <property type="entry name" value="DIS3-LIKE EXONUCLEASE 2"/>
    <property type="match status" value="1"/>
</dbReference>
<dbReference type="Pfam" id="PF17876">
    <property type="entry name" value="CSD2"/>
    <property type="match status" value="1"/>
</dbReference>
<dbReference type="SUPFAM" id="SSF50249">
    <property type="entry name" value="Nucleic acid-binding proteins"/>
    <property type="match status" value="4"/>
</dbReference>
<evidence type="ECO:0000256" key="8">
    <source>
        <dbReference type="HAMAP-Rule" id="MF_01895"/>
    </source>
</evidence>
<dbReference type="EC" id="3.1.13.1" evidence="8"/>
<sequence length="710" mass="82097">MDKEKDLEKLKEHIRGKKALTLNEISGFLGWSTKYKKQNREILEEWIESGDLLRNKRGKYNVPENLGFIKGNFTVIKDKFAFVDTETEGIFIPRSKFNSALDGDIVLIRVTKETDGGKKKEGEVEKVIKRSKDRIIGIFEKSESFGFVKPTHSFGKDIFIPKRGMKNAKNGELVLVRVTFWGGEGKKPEGEVEEVLGDPYNTNTMIEALIKREGMSGEFPPEVIREVSNVEETITEDEIKKRKDLRNLPIITIDGEDAKDLDDAVYVEKLKNGNYRLIVSIADVSHYIQDGILLDKEAQKRGNSVYLVDRVLPMFPKEISNGVCSLNPRENKLTFTCEMEIDPSGKVVDSETYKSVIKTAHRMTYSGVNKILDGDEELTKEYEDIKDMLFTMLELSKILRDVKYQRGSIDFDLPEIKVVLDSEGKVESLKKRERGEAEKIIEDFMISANEAVAEKLFWLEIPSVYRTHDKPDPERIKTLNDTLAKFNYRIHSFEDLHPKRFQSIIEDSKDKDISMIVHKFILMSLKQARYTVDNTGHFGLASNYYTHFTSPIRRYSDLLVHRILGTTLNGYPSKKHIAKWSKTLDSVCQHISKTERDAMKIEDESVKIKVVEYMMDRVGEVYDARIVGFSNKKVFFETEEYVECFWDVVSSDDYYEFDEVDYVMKNRDKGDVMNLGDKMKVLIARADLNELEVEVVPYTKEMEDNFKRYR</sequence>
<dbReference type="InterPro" id="IPR011805">
    <property type="entry name" value="RNase_R"/>
</dbReference>
<dbReference type="SMART" id="SM00357">
    <property type="entry name" value="CSP"/>
    <property type="match status" value="2"/>
</dbReference>
<dbReference type="GO" id="GO:0006402">
    <property type="term" value="P:mRNA catabolic process"/>
    <property type="evidence" value="ECO:0007669"/>
    <property type="project" value="TreeGrafter"/>
</dbReference>
<evidence type="ECO:0000259" key="9">
    <source>
        <dbReference type="SMART" id="SM00357"/>
    </source>
</evidence>
<evidence type="ECO:0000256" key="1">
    <source>
        <dbReference type="ARBA" id="ARBA00001849"/>
    </source>
</evidence>
<dbReference type="PANTHER" id="PTHR23355">
    <property type="entry name" value="RIBONUCLEASE"/>
    <property type="match status" value="1"/>
</dbReference>
<evidence type="ECO:0000256" key="3">
    <source>
        <dbReference type="ARBA" id="ARBA00022490"/>
    </source>
</evidence>
<keyword evidence="3 8" id="KW-0963">Cytoplasm</keyword>
<dbReference type="NCBIfam" id="TIGR02063">
    <property type="entry name" value="RNase_R"/>
    <property type="match status" value="1"/>
</dbReference>
<dbReference type="InterPro" id="IPR012340">
    <property type="entry name" value="NA-bd_OB-fold"/>
</dbReference>
<dbReference type="InterPro" id="IPR004476">
    <property type="entry name" value="RNase_II/RNase_R"/>
</dbReference>
<dbReference type="Pfam" id="PF08206">
    <property type="entry name" value="OB_RNB"/>
    <property type="match status" value="1"/>
</dbReference>
<accession>E3H9Q1</accession>
<dbReference type="InterPro" id="IPR040476">
    <property type="entry name" value="CSD2"/>
</dbReference>
<keyword evidence="5 8" id="KW-0378">Hydrolase</keyword>
<name>E3H9Q1_ILYPC</name>
<comment type="similarity">
    <text evidence="8">Belongs to the RNR ribonuclease family. RNase R subfamily.</text>
</comment>
<evidence type="ECO:0000256" key="6">
    <source>
        <dbReference type="ARBA" id="ARBA00022839"/>
    </source>
</evidence>
<dbReference type="KEGG" id="ipo:Ilyop_1669"/>
<dbReference type="PROSITE" id="PS01175">
    <property type="entry name" value="RIBONUCLEASE_II"/>
    <property type="match status" value="1"/>
</dbReference>
<dbReference type="AlphaFoldDB" id="E3H9Q1"/>
<dbReference type="HOGENOM" id="CLU_002333_4_1_0"/>
<dbReference type="GO" id="GO:0005829">
    <property type="term" value="C:cytosol"/>
    <property type="evidence" value="ECO:0007669"/>
    <property type="project" value="TreeGrafter"/>
</dbReference>
<keyword evidence="6 8" id="KW-0269">Exonuclease</keyword>
<feature type="domain" description="Cold-shock" evidence="9">
    <location>
        <begin position="70"/>
        <end position="128"/>
    </location>
</feature>
<organism evidence="11 12">
    <name type="scientific">Ilyobacter polytropus (strain ATCC 51220 / DSM 2926 / LMG 16218 / CuHBu1)</name>
    <dbReference type="NCBI Taxonomy" id="572544"/>
    <lineage>
        <taxon>Bacteria</taxon>
        <taxon>Fusobacteriati</taxon>
        <taxon>Fusobacteriota</taxon>
        <taxon>Fusobacteriia</taxon>
        <taxon>Fusobacteriales</taxon>
        <taxon>Fusobacteriaceae</taxon>
        <taxon>Ilyobacter</taxon>
    </lineage>
</organism>
<dbReference type="InterPro" id="IPR001900">
    <property type="entry name" value="RNase_II/R"/>
</dbReference>
<dbReference type="GO" id="GO:0003723">
    <property type="term" value="F:RNA binding"/>
    <property type="evidence" value="ECO:0007669"/>
    <property type="project" value="UniProtKB-UniRule"/>
</dbReference>
<comment type="function">
    <text evidence="8">3'-5' exoribonuclease that releases 5'-nucleoside monophosphates and is involved in maturation of structured RNAs.</text>
</comment>
<dbReference type="eggNOG" id="COG0557">
    <property type="taxonomic scope" value="Bacteria"/>
</dbReference>
<dbReference type="EMBL" id="CP002281">
    <property type="protein sequence ID" value="ADO83440.1"/>
    <property type="molecule type" value="Genomic_DNA"/>
</dbReference>